<feature type="binding site" evidence="5">
    <location>
        <position position="285"/>
    </location>
    <ligand>
        <name>substrate</name>
    </ligand>
</feature>
<feature type="binding site" evidence="6">
    <location>
        <position position="223"/>
    </location>
    <ligand>
        <name>Zn(2+)</name>
        <dbReference type="ChEBI" id="CHEBI:29105"/>
        <label>2</label>
        <note>catalytic</note>
    </ligand>
</feature>
<dbReference type="PANTHER" id="PTHR11113">
    <property type="entry name" value="N-ACETYLGLUCOSAMINE-6-PHOSPHATE DEACETYLASE"/>
    <property type="match status" value="1"/>
</dbReference>
<evidence type="ECO:0000256" key="1">
    <source>
        <dbReference type="ARBA" id="ARBA00010716"/>
    </source>
</evidence>
<name>A0A7G9B340_9FIRM</name>
<dbReference type="GO" id="GO:0006046">
    <property type="term" value="P:N-acetylglucosamine catabolic process"/>
    <property type="evidence" value="ECO:0007669"/>
    <property type="project" value="TreeGrafter"/>
</dbReference>
<evidence type="ECO:0000256" key="5">
    <source>
        <dbReference type="PIRSR" id="PIRSR001238-2"/>
    </source>
</evidence>
<comment type="subcellular location">
    <subcellularLocation>
        <location evidence="3">Cytoplasm</location>
    </subcellularLocation>
</comment>
<feature type="binding site" evidence="5">
    <location>
        <position position="99"/>
    </location>
    <ligand>
        <name>substrate</name>
    </ligand>
</feature>
<evidence type="ECO:0000256" key="4">
    <source>
        <dbReference type="PIRSR" id="PIRSR001238-1"/>
    </source>
</evidence>
<keyword evidence="3 6" id="KW-0479">Metal-binding</keyword>
<dbReference type="AlphaFoldDB" id="A0A7G9B340"/>
<dbReference type="Gene3D" id="3.20.20.140">
    <property type="entry name" value="Metal-dependent hydrolases"/>
    <property type="match status" value="1"/>
</dbReference>
<reference evidence="9 10" key="1">
    <citation type="submission" date="2020-08" db="EMBL/GenBank/DDBJ databases">
        <authorList>
            <person name="Liu C."/>
            <person name="Sun Q."/>
        </authorList>
    </citation>
    <scope>NUCLEOTIDE SEQUENCE [LARGE SCALE GENOMIC DNA]</scope>
    <source>
        <strain evidence="9 10">NSJ-62</strain>
    </source>
</reference>
<gene>
    <name evidence="9" type="ORF">H8790_11045</name>
</gene>
<dbReference type="GO" id="GO:0005737">
    <property type="term" value="C:cytoplasm"/>
    <property type="evidence" value="ECO:0007669"/>
    <property type="project" value="UniProtKB-SubCell"/>
</dbReference>
<evidence type="ECO:0000313" key="9">
    <source>
        <dbReference type="EMBL" id="QNL43971.1"/>
    </source>
</evidence>
<evidence type="ECO:0000256" key="3">
    <source>
        <dbReference type="PIRNR" id="PIRNR001238"/>
    </source>
</evidence>
<dbReference type="InterPro" id="IPR011059">
    <property type="entry name" value="Metal-dep_hydrolase_composite"/>
</dbReference>
<dbReference type="PIRSF" id="PIRSF001238">
    <property type="entry name" value="IadA"/>
    <property type="match status" value="1"/>
</dbReference>
<feature type="binding site" evidence="6">
    <location>
        <position position="194"/>
    </location>
    <ligand>
        <name>Zn(2+)</name>
        <dbReference type="ChEBI" id="CHEBI:29105"/>
        <label>2</label>
        <note>catalytic</note>
    </ligand>
</feature>
<organism evidence="9 10">
    <name type="scientific">Oscillibacter hominis</name>
    <dbReference type="NCBI Taxonomy" id="2763056"/>
    <lineage>
        <taxon>Bacteria</taxon>
        <taxon>Bacillati</taxon>
        <taxon>Bacillota</taxon>
        <taxon>Clostridia</taxon>
        <taxon>Eubacteriales</taxon>
        <taxon>Oscillospiraceae</taxon>
        <taxon>Oscillibacter</taxon>
    </lineage>
</organism>
<comment type="similarity">
    <text evidence="1">Belongs to the metallo-dependent hydrolases superfamily. NagA family.</text>
</comment>
<proteinExistence type="inferred from homology"/>
<dbReference type="GO" id="GO:0006508">
    <property type="term" value="P:proteolysis"/>
    <property type="evidence" value="ECO:0007669"/>
    <property type="project" value="UniProtKB-KW"/>
</dbReference>
<keyword evidence="10" id="KW-1185">Reference proteome</keyword>
<dbReference type="SUPFAM" id="SSF51556">
    <property type="entry name" value="Metallo-dependent hydrolases"/>
    <property type="match status" value="1"/>
</dbReference>
<dbReference type="InterPro" id="IPR032466">
    <property type="entry name" value="Metal_Hydrolase"/>
</dbReference>
<accession>A0A7G9B340</accession>
<feature type="binding site" description="via carbamate group" evidence="6">
    <location>
        <position position="155"/>
    </location>
    <ligand>
        <name>Zn(2+)</name>
        <dbReference type="ChEBI" id="CHEBI:29105"/>
        <label>2</label>
        <note>catalytic</note>
    </ligand>
</feature>
<dbReference type="EMBL" id="CP060490">
    <property type="protein sequence ID" value="QNL43971.1"/>
    <property type="molecule type" value="Genomic_DNA"/>
</dbReference>
<dbReference type="Pfam" id="PF07969">
    <property type="entry name" value="Amidohydro_3"/>
    <property type="match status" value="1"/>
</dbReference>
<feature type="binding site" evidence="5">
    <location>
        <begin position="68"/>
        <end position="70"/>
    </location>
    <ligand>
        <name>substrate</name>
    </ligand>
</feature>
<comment type="cofactor">
    <cofactor evidence="3 6">
        <name>Zn(2+)</name>
        <dbReference type="ChEBI" id="CHEBI:29105"/>
    </cofactor>
    <text evidence="3 6">Binds 2 Zn(2+) ions per subunit.</text>
</comment>
<dbReference type="Gene3D" id="2.30.40.10">
    <property type="entry name" value="Urease, subunit C, domain 1"/>
    <property type="match status" value="1"/>
</dbReference>
<dbReference type="GO" id="GO:0008448">
    <property type="term" value="F:N-acetylglucosamine-6-phosphate deacetylase activity"/>
    <property type="evidence" value="ECO:0007669"/>
    <property type="project" value="TreeGrafter"/>
</dbReference>
<dbReference type="GO" id="GO:0008237">
    <property type="term" value="F:metallopeptidase activity"/>
    <property type="evidence" value="ECO:0007669"/>
    <property type="project" value="UniProtKB-KW"/>
</dbReference>
<feature type="binding site" evidence="5">
    <location>
        <position position="130"/>
    </location>
    <ligand>
        <name>substrate</name>
    </ligand>
</feature>
<dbReference type="KEGG" id="ohi:H8790_11045"/>
<evidence type="ECO:0000259" key="8">
    <source>
        <dbReference type="Pfam" id="PF07969"/>
    </source>
</evidence>
<dbReference type="GO" id="GO:0046872">
    <property type="term" value="F:metal ion binding"/>
    <property type="evidence" value="ECO:0007669"/>
    <property type="project" value="UniProtKB-KW"/>
</dbReference>
<comment type="function">
    <text evidence="3">Catalyzes the hydrolytic cleavage of a subset of L-isoaspartyl (L-beta-aspartyl) dipeptides. Used to degrade proteins damaged by L-isoaspartyl residues formation.</text>
</comment>
<dbReference type="InterPro" id="IPR013108">
    <property type="entry name" value="Amidohydro_3"/>
</dbReference>
<comment type="PTM">
    <text evidence="7">Carbamylation allows a single lysine to coordinate two zinc ions.</text>
</comment>
<dbReference type="EC" id="3.4.19.-" evidence="3"/>
<sequence length="386" mass="41200">MKLFQNADVYAPSHLGKKDILVEGGRIVRIADSITEYDNVPDVERFDLGGNRLVPGYIDLHVHVTGGGGEQGPASRTPEASIATLLDCGVTTVVGLLGTDGVSRSLENLLAKTRALTEKGLSCYMLTGSYGWPTTTLTGSVERDMVLIPEIIGAKIAVSDHRSSNPQGEDLIALATAVRRAGLLAPCCGLLTMHMGSGKGRLDPVFYALDHSDVPARTFLPTHMNFRGKELMDDGVRLVKMGGNMDFTAGGTMEENVTLAGHIRYCLEQGMPLSGLTVSSDGYGSQPRFNEKGECVGLTYSTPHGLHQLIQALVQEEVLPLEDALALVTANPARVLDKAGIKGAVAPGADADFVIYGQDFSVESVVAKGERAVWKGQHLIRGRFEV</sequence>
<dbReference type="RefSeq" id="WP_187332551.1">
    <property type="nucleotide sequence ID" value="NZ_CP060490.1"/>
</dbReference>
<feature type="active site" description="Proton acceptor" evidence="4">
    <location>
        <position position="281"/>
    </location>
</feature>
<evidence type="ECO:0000256" key="7">
    <source>
        <dbReference type="PIRSR" id="PIRSR001238-50"/>
    </source>
</evidence>
<dbReference type="Proteomes" id="UP000515960">
    <property type="component" value="Chromosome"/>
</dbReference>
<dbReference type="SUPFAM" id="SSF51338">
    <property type="entry name" value="Composite domain of metallo-dependent hydrolases"/>
    <property type="match status" value="1"/>
</dbReference>
<keyword evidence="3" id="KW-0645">Protease</keyword>
<evidence type="ECO:0000256" key="6">
    <source>
        <dbReference type="PIRSR" id="PIRSR001238-3"/>
    </source>
</evidence>
<comment type="PTM">
    <text evidence="3">Carboxylation allows a single lysine to coordinate two zinc ions.</text>
</comment>
<feature type="binding site" evidence="5">
    <location>
        <position position="227"/>
    </location>
    <ligand>
        <name>substrate</name>
    </ligand>
</feature>
<feature type="modified residue" description="N6-carboxylysine" evidence="7">
    <location>
        <position position="155"/>
    </location>
</feature>
<feature type="binding site" evidence="5">
    <location>
        <position position="162"/>
    </location>
    <ligand>
        <name>substrate</name>
    </ligand>
</feature>
<keyword evidence="2 3" id="KW-0378">Hydrolase</keyword>
<evidence type="ECO:0000256" key="2">
    <source>
        <dbReference type="ARBA" id="ARBA00022801"/>
    </source>
</evidence>
<feature type="binding site" evidence="6">
    <location>
        <position position="281"/>
    </location>
    <ligand>
        <name>Zn(2+)</name>
        <dbReference type="ChEBI" id="CHEBI:29105"/>
        <label>1</label>
        <note>catalytic</note>
    </ligand>
</feature>
<keyword evidence="3 6" id="KW-0862">Zinc</keyword>
<comment type="similarity">
    <text evidence="3">Belongs to the peptidase M38 family.</text>
</comment>
<evidence type="ECO:0000313" key="10">
    <source>
        <dbReference type="Proteomes" id="UP000515960"/>
    </source>
</evidence>
<protein>
    <recommendedName>
        <fullName evidence="3">Isoaspartyl dipeptidase</fullName>
        <ecNumber evidence="3">3.4.19.-</ecNumber>
    </recommendedName>
</protein>
<feature type="binding site" evidence="6">
    <location>
        <position position="63"/>
    </location>
    <ligand>
        <name>Zn(2+)</name>
        <dbReference type="ChEBI" id="CHEBI:29105"/>
        <label>1</label>
        <note>catalytic</note>
    </ligand>
</feature>
<dbReference type="PANTHER" id="PTHR11113:SF14">
    <property type="entry name" value="N-ACETYLGLUCOSAMINE-6-PHOSPHATE DEACETYLASE"/>
    <property type="match status" value="1"/>
</dbReference>
<feature type="binding site" description="via carbamate group" evidence="6">
    <location>
        <position position="155"/>
    </location>
    <ligand>
        <name>Zn(2+)</name>
        <dbReference type="ChEBI" id="CHEBI:29105"/>
        <label>1</label>
        <note>catalytic</note>
    </ligand>
</feature>
<dbReference type="InterPro" id="IPR010229">
    <property type="entry name" value="Pept_M38_dipep"/>
</dbReference>
<dbReference type="GO" id="GO:0008798">
    <property type="term" value="F:beta-aspartyl-peptidase activity"/>
    <property type="evidence" value="ECO:0007669"/>
    <property type="project" value="InterPro"/>
</dbReference>
<keyword evidence="3" id="KW-0482">Metalloprotease</keyword>
<feature type="binding site" evidence="6">
    <location>
        <position position="61"/>
    </location>
    <ligand>
        <name>Zn(2+)</name>
        <dbReference type="ChEBI" id="CHEBI:29105"/>
        <label>1</label>
        <note>catalytic</note>
    </ligand>
</feature>
<dbReference type="NCBIfam" id="TIGR01975">
    <property type="entry name" value="isoAsp_dipep"/>
    <property type="match status" value="1"/>
</dbReference>
<feature type="domain" description="Amidohydrolase 3" evidence="8">
    <location>
        <begin position="314"/>
        <end position="359"/>
    </location>
</feature>